<protein>
    <submittedName>
        <fullName evidence="1">Uncharacterized protein</fullName>
    </submittedName>
</protein>
<dbReference type="STRING" id="582667.SAMN05192568_10279"/>
<accession>A0A1I4PYG5</accession>
<dbReference type="OrthoDB" id="8456636at2"/>
<dbReference type="RefSeq" id="WP_092044106.1">
    <property type="nucleotide sequence ID" value="NZ_FOTK01000027.1"/>
</dbReference>
<dbReference type="NCBIfam" id="NF041551">
    <property type="entry name" value="YlcI_YnfO_N"/>
    <property type="match status" value="1"/>
</dbReference>
<dbReference type="Proteomes" id="UP000199048">
    <property type="component" value="Unassembled WGS sequence"/>
</dbReference>
<dbReference type="InterPro" id="IPR010985">
    <property type="entry name" value="Ribbon_hlx_hlx"/>
</dbReference>
<dbReference type="GO" id="GO:0006355">
    <property type="term" value="P:regulation of DNA-templated transcription"/>
    <property type="evidence" value="ECO:0007669"/>
    <property type="project" value="InterPro"/>
</dbReference>
<evidence type="ECO:0000313" key="2">
    <source>
        <dbReference type="Proteomes" id="UP000199048"/>
    </source>
</evidence>
<sequence length="65" mass="7482">MKTPIALRIDPEVLAAARECARQDNRTLTNFIETALRQRIAEVMPALVAREQDCAQQSRERPRDF</sequence>
<proteinExistence type="predicted"/>
<reference evidence="2" key="1">
    <citation type="submission" date="2016-10" db="EMBL/GenBank/DDBJ databases">
        <authorList>
            <person name="Varghese N."/>
            <person name="Submissions S."/>
        </authorList>
    </citation>
    <scope>NUCLEOTIDE SEQUENCE [LARGE SCALE GENOMIC DNA]</scope>
    <source>
        <strain evidence="2">BL36</strain>
    </source>
</reference>
<evidence type="ECO:0000313" key="1">
    <source>
        <dbReference type="EMBL" id="SFM32443.1"/>
    </source>
</evidence>
<organism evidence="1 2">
    <name type="scientific">Methylobacterium pseudosasicola</name>
    <dbReference type="NCBI Taxonomy" id="582667"/>
    <lineage>
        <taxon>Bacteria</taxon>
        <taxon>Pseudomonadati</taxon>
        <taxon>Pseudomonadota</taxon>
        <taxon>Alphaproteobacteria</taxon>
        <taxon>Hyphomicrobiales</taxon>
        <taxon>Methylobacteriaceae</taxon>
        <taxon>Methylobacterium</taxon>
    </lineage>
</organism>
<dbReference type="AlphaFoldDB" id="A0A1I4PYG5"/>
<dbReference type="SUPFAM" id="SSF47598">
    <property type="entry name" value="Ribbon-helix-helix"/>
    <property type="match status" value="1"/>
</dbReference>
<gene>
    <name evidence="1" type="ORF">SAMN05192568_10279</name>
</gene>
<name>A0A1I4PYG5_9HYPH</name>
<keyword evidence="2" id="KW-1185">Reference proteome</keyword>
<dbReference type="EMBL" id="FOTK01000027">
    <property type="protein sequence ID" value="SFM32443.1"/>
    <property type="molecule type" value="Genomic_DNA"/>
</dbReference>